<reference evidence="1" key="1">
    <citation type="submission" date="2018-06" db="EMBL/GenBank/DDBJ databases">
        <authorList>
            <person name="Zhirakovskaya E."/>
        </authorList>
    </citation>
    <scope>NUCLEOTIDE SEQUENCE</scope>
</reference>
<evidence type="ECO:0000313" key="1">
    <source>
        <dbReference type="EMBL" id="VAX06721.1"/>
    </source>
</evidence>
<name>A0A3B1AY63_9ZZZZ</name>
<dbReference type="EMBL" id="UOFW01000179">
    <property type="protein sequence ID" value="VAX06721.1"/>
    <property type="molecule type" value="Genomic_DNA"/>
</dbReference>
<proteinExistence type="predicted"/>
<gene>
    <name evidence="1" type="ORF">MNBD_ALPHA03-1020</name>
</gene>
<organism evidence="1">
    <name type="scientific">hydrothermal vent metagenome</name>
    <dbReference type="NCBI Taxonomy" id="652676"/>
    <lineage>
        <taxon>unclassified sequences</taxon>
        <taxon>metagenomes</taxon>
        <taxon>ecological metagenomes</taxon>
    </lineage>
</organism>
<dbReference type="AlphaFoldDB" id="A0A3B1AY63"/>
<accession>A0A3B1AY63</accession>
<sequence>MAEVLVAPLGRNEGIKDHKQLISPIRQFCLRAIALHETA</sequence>
<protein>
    <submittedName>
        <fullName evidence="1">Uncharacterized protein</fullName>
    </submittedName>
</protein>